<dbReference type="AlphaFoldDB" id="A0A4Y5ZBG9"/>
<dbReference type="EMBL" id="CP041046">
    <property type="protein sequence ID" value="QDE41398.1"/>
    <property type="molecule type" value="Genomic_DNA"/>
</dbReference>
<dbReference type="OrthoDB" id="5957473at2"/>
<proteinExistence type="predicted"/>
<dbReference type="Proteomes" id="UP000316093">
    <property type="component" value="Chromosome"/>
</dbReference>
<name>A0A4Y5ZBG9_9GAMM</name>
<evidence type="ECO:0000313" key="1">
    <source>
        <dbReference type="EMBL" id="QDE41398.1"/>
    </source>
</evidence>
<accession>A0A4Y5ZBG9</accession>
<organism evidence="1 2">
    <name type="scientific">Luteibacter pinisoli</name>
    <dbReference type="NCBI Taxonomy" id="2589080"/>
    <lineage>
        <taxon>Bacteria</taxon>
        <taxon>Pseudomonadati</taxon>
        <taxon>Pseudomonadota</taxon>
        <taxon>Gammaproteobacteria</taxon>
        <taxon>Lysobacterales</taxon>
        <taxon>Rhodanobacteraceae</taxon>
        <taxon>Luteibacter</taxon>
    </lineage>
</organism>
<keyword evidence="2" id="KW-1185">Reference proteome</keyword>
<gene>
    <name evidence="1" type="ORF">FIV34_20445</name>
</gene>
<reference evidence="1 2" key="1">
    <citation type="submission" date="2019-06" db="EMBL/GenBank/DDBJ databases">
        <title>A complete genome sequence for Luteibacter pinisoli MAH-14.</title>
        <authorList>
            <person name="Baltrus D.A."/>
        </authorList>
    </citation>
    <scope>NUCLEOTIDE SEQUENCE [LARGE SCALE GENOMIC DNA]</scope>
    <source>
        <strain evidence="1 2">MAH-14</strain>
    </source>
</reference>
<sequence>MHTVKLTVLIDDPGDIDMEVRVVAPDAASATRTAGVTALKPRVVATPRDDADDEYSLGGYAGI</sequence>
<evidence type="ECO:0000313" key="2">
    <source>
        <dbReference type="Proteomes" id="UP000316093"/>
    </source>
</evidence>
<dbReference type="RefSeq" id="WP_139985368.1">
    <property type="nucleotide sequence ID" value="NZ_CP041046.1"/>
</dbReference>
<protein>
    <submittedName>
        <fullName evidence="1">Uncharacterized protein</fullName>
    </submittedName>
</protein>
<dbReference type="KEGG" id="lpy:FIV34_20445"/>